<protein>
    <submittedName>
        <fullName evidence="2">Uncharacterized protein</fullName>
    </submittedName>
</protein>
<reference evidence="2 3" key="1">
    <citation type="submission" date="2020-02" db="EMBL/GenBank/DDBJ databases">
        <title>Draft genome sequence of two Spirosoma agri KCTC 52727 and Spirosoma terrae KCTC 52035.</title>
        <authorList>
            <person name="Rojas J."/>
            <person name="Ambika Manirajan B."/>
            <person name="Suarez C."/>
            <person name="Ratering S."/>
            <person name="Schnell S."/>
        </authorList>
    </citation>
    <scope>NUCLEOTIDE SEQUENCE [LARGE SCALE GENOMIC DNA]</scope>
    <source>
        <strain evidence="2 3">KCTC 52035</strain>
    </source>
</reference>
<feature type="region of interest" description="Disordered" evidence="1">
    <location>
        <begin position="1"/>
        <end position="60"/>
    </location>
</feature>
<comment type="caution">
    <text evidence="2">The sequence shown here is derived from an EMBL/GenBank/DDBJ whole genome shotgun (WGS) entry which is preliminary data.</text>
</comment>
<keyword evidence="3" id="KW-1185">Reference proteome</keyword>
<dbReference type="RefSeq" id="WP_163954291.1">
    <property type="nucleotide sequence ID" value="NZ_JAAFZH010000015.1"/>
</dbReference>
<evidence type="ECO:0000313" key="3">
    <source>
        <dbReference type="Proteomes" id="UP000474175"/>
    </source>
</evidence>
<dbReference type="AlphaFoldDB" id="A0A6L9LET8"/>
<organism evidence="2 3">
    <name type="scientific">Spirosoma terrae</name>
    <dbReference type="NCBI Taxonomy" id="1968276"/>
    <lineage>
        <taxon>Bacteria</taxon>
        <taxon>Pseudomonadati</taxon>
        <taxon>Bacteroidota</taxon>
        <taxon>Cytophagia</taxon>
        <taxon>Cytophagales</taxon>
        <taxon>Cytophagaceae</taxon>
        <taxon>Spirosoma</taxon>
    </lineage>
</organism>
<sequence>MENKDEFESKQDTDRVEDPSEAFLIGEETDGVDASGVDDKSTGHVDDYLGKTNTENHDDE</sequence>
<gene>
    <name evidence="2" type="ORF">GK108_24955</name>
</gene>
<feature type="compositionally biased region" description="Basic and acidic residues" evidence="1">
    <location>
        <begin position="1"/>
        <end position="18"/>
    </location>
</feature>
<dbReference type="Proteomes" id="UP000474175">
    <property type="component" value="Unassembled WGS sequence"/>
</dbReference>
<name>A0A6L9LET8_9BACT</name>
<feature type="compositionally biased region" description="Basic and acidic residues" evidence="1">
    <location>
        <begin position="37"/>
        <end position="49"/>
    </location>
</feature>
<accession>A0A6L9LET8</accession>
<evidence type="ECO:0000256" key="1">
    <source>
        <dbReference type="SAM" id="MobiDB-lite"/>
    </source>
</evidence>
<dbReference type="EMBL" id="JAAFZH010000015">
    <property type="protein sequence ID" value="NDU98157.1"/>
    <property type="molecule type" value="Genomic_DNA"/>
</dbReference>
<evidence type="ECO:0000313" key="2">
    <source>
        <dbReference type="EMBL" id="NDU98157.1"/>
    </source>
</evidence>
<proteinExistence type="predicted"/>